<feature type="coiled-coil region" evidence="1">
    <location>
        <begin position="229"/>
        <end position="263"/>
    </location>
</feature>
<sequence length="282" mass="30821">MGNGITFLQTDTTYFYDGLSGGTGRLGGSGHFVGQNPSNDARILYYADKRHTFGKMYVEIYRDTQLIRTLQAGKSAGLNAVSLPITTEKPKSPPTDNRMARWGARTGPSLEAGTYRVKLIKGKNTYETAFTLAPRPGSPYSLADRNSHRELLLQLYDDTEQVAYLHAVLEHVAEQADTSGHTALTEQARQLQSQLVFLGGDGYVNEGEQLGESVTSLYGNVAGFPGQPSDSQVAEARRLRGEIAALQEEVDALLAEVRRLNEGVAEEQQITYPDKASFLATE</sequence>
<keyword evidence="1" id="KW-0175">Coiled coil</keyword>
<dbReference type="EMBL" id="CAKLPZ010000001">
    <property type="protein sequence ID" value="CAH0999584.1"/>
    <property type="molecule type" value="Genomic_DNA"/>
</dbReference>
<gene>
    <name evidence="2" type="ORF">LEM8419_00884</name>
</gene>
<dbReference type="Proteomes" id="UP000837803">
    <property type="component" value="Unassembled WGS sequence"/>
</dbReference>
<reference evidence="2" key="1">
    <citation type="submission" date="2021-12" db="EMBL/GenBank/DDBJ databases">
        <authorList>
            <person name="Rodrigo-Torres L."/>
            <person name="Arahal R. D."/>
            <person name="Lucena T."/>
        </authorList>
    </citation>
    <scope>NUCLEOTIDE SEQUENCE</scope>
    <source>
        <strain evidence="2">CECT 8419</strain>
    </source>
</reference>
<evidence type="ECO:0000256" key="1">
    <source>
        <dbReference type="SAM" id="Coils"/>
    </source>
</evidence>
<keyword evidence="3" id="KW-1185">Reference proteome</keyword>
<evidence type="ECO:0000313" key="3">
    <source>
        <dbReference type="Proteomes" id="UP000837803"/>
    </source>
</evidence>
<organism evidence="2 3">
    <name type="scientific">Neolewinella maritima</name>
    <dbReference type="NCBI Taxonomy" id="1383882"/>
    <lineage>
        <taxon>Bacteria</taxon>
        <taxon>Pseudomonadati</taxon>
        <taxon>Bacteroidota</taxon>
        <taxon>Saprospiria</taxon>
        <taxon>Saprospirales</taxon>
        <taxon>Lewinellaceae</taxon>
        <taxon>Neolewinella</taxon>
    </lineage>
</organism>
<comment type="caution">
    <text evidence="2">The sequence shown here is derived from an EMBL/GenBank/DDBJ whole genome shotgun (WGS) entry which is preliminary data.</text>
</comment>
<protein>
    <submittedName>
        <fullName evidence="2">Uncharacterized protein</fullName>
    </submittedName>
</protein>
<proteinExistence type="predicted"/>
<name>A0ABN8F6D0_9BACT</name>
<evidence type="ECO:0000313" key="2">
    <source>
        <dbReference type="EMBL" id="CAH0999584.1"/>
    </source>
</evidence>
<dbReference type="RefSeq" id="WP_238749768.1">
    <property type="nucleotide sequence ID" value="NZ_CAKLPZ010000001.1"/>
</dbReference>
<accession>A0ABN8F6D0</accession>